<reference evidence="1" key="1">
    <citation type="submission" date="2021-06" db="EMBL/GenBank/DDBJ databases">
        <authorList>
            <person name="Kallberg Y."/>
            <person name="Tangrot J."/>
            <person name="Rosling A."/>
        </authorList>
    </citation>
    <scope>NUCLEOTIDE SEQUENCE</scope>
    <source>
        <strain evidence="1">AU212A</strain>
    </source>
</reference>
<dbReference type="EMBL" id="CAJVPM010002361">
    <property type="protein sequence ID" value="CAG8485077.1"/>
    <property type="molecule type" value="Genomic_DNA"/>
</dbReference>
<sequence>MYEEIPSVVHLALHLPGIHRIIFNSTINDATDILICADQQKTTLTAFFETCTTLEIAHQYTYQEFLQYFVWNKNNKKWTLRKNKFAISRLYFADLSAGERYYLWLLLTIVRSPQSFEHLKTVNSVLHSTFKDACIALGLLEDDSKWIYCLDEAVVMRSGSQLRSLFAMHFHANICNDLQYRLNNEYNICEPTEDQIYDFGLFLLDKILCNIFIYEQLNWNYNKLQNIANECIALLNYKQHIAYQDILNSIGNRTNISESDNMISISENMLVGPDLRSLIDTTYYDIFIENTCTDQYLRDWIILSSRNNDVEYINSTILDIFPGNK</sequence>
<comment type="caution">
    <text evidence="1">The sequence shown here is derived from an EMBL/GenBank/DDBJ whole genome shotgun (WGS) entry which is preliminary data.</text>
</comment>
<evidence type="ECO:0000313" key="2">
    <source>
        <dbReference type="Proteomes" id="UP000789860"/>
    </source>
</evidence>
<evidence type="ECO:0000313" key="1">
    <source>
        <dbReference type="EMBL" id="CAG8485077.1"/>
    </source>
</evidence>
<dbReference type="Proteomes" id="UP000789860">
    <property type="component" value="Unassembled WGS sequence"/>
</dbReference>
<keyword evidence="2" id="KW-1185">Reference proteome</keyword>
<gene>
    <name evidence="1" type="ORF">SCALOS_LOCUS2596</name>
</gene>
<organism evidence="1 2">
    <name type="scientific">Scutellospora calospora</name>
    <dbReference type="NCBI Taxonomy" id="85575"/>
    <lineage>
        <taxon>Eukaryota</taxon>
        <taxon>Fungi</taxon>
        <taxon>Fungi incertae sedis</taxon>
        <taxon>Mucoromycota</taxon>
        <taxon>Glomeromycotina</taxon>
        <taxon>Glomeromycetes</taxon>
        <taxon>Diversisporales</taxon>
        <taxon>Gigasporaceae</taxon>
        <taxon>Scutellospora</taxon>
    </lineage>
</organism>
<name>A0ACA9KR80_9GLOM</name>
<accession>A0ACA9KR80</accession>
<protein>
    <submittedName>
        <fullName evidence="1">9556_t:CDS:1</fullName>
    </submittedName>
</protein>
<proteinExistence type="predicted"/>